<organism evidence="9 10">
    <name type="scientific">Lobosporangium transversale</name>
    <dbReference type="NCBI Taxonomy" id="64571"/>
    <lineage>
        <taxon>Eukaryota</taxon>
        <taxon>Fungi</taxon>
        <taxon>Fungi incertae sedis</taxon>
        <taxon>Mucoromycota</taxon>
        <taxon>Mortierellomycotina</taxon>
        <taxon>Mortierellomycetes</taxon>
        <taxon>Mortierellales</taxon>
        <taxon>Mortierellaceae</taxon>
        <taxon>Lobosporangium</taxon>
    </lineage>
</organism>
<dbReference type="STRING" id="64571.A0A1Y2GKZ4"/>
<dbReference type="Gene3D" id="3.90.79.10">
    <property type="entry name" value="Nucleoside Triphosphate Pyrophosphohydrolase"/>
    <property type="match status" value="1"/>
</dbReference>
<comment type="cofactor">
    <cofactor evidence="2">
        <name>Mg(2+)</name>
        <dbReference type="ChEBI" id="CHEBI:18420"/>
    </cofactor>
</comment>
<dbReference type="GO" id="GO:0015938">
    <property type="term" value="P:coenzyme A catabolic process"/>
    <property type="evidence" value="ECO:0007669"/>
    <property type="project" value="TreeGrafter"/>
</dbReference>
<evidence type="ECO:0000313" key="9">
    <source>
        <dbReference type="EMBL" id="ORZ12543.1"/>
    </source>
</evidence>
<keyword evidence="4 9" id="KW-0378">Hydrolase</keyword>
<proteinExistence type="predicted"/>
<dbReference type="PANTHER" id="PTHR12992:SF24">
    <property type="entry name" value="PEROXISOMAL COENZYME A DIPHOSPHATASE NUDT7"/>
    <property type="match status" value="1"/>
</dbReference>
<evidence type="ECO:0000256" key="3">
    <source>
        <dbReference type="ARBA" id="ARBA00022723"/>
    </source>
</evidence>
<keyword evidence="5" id="KW-0460">Magnesium</keyword>
<evidence type="ECO:0000313" key="10">
    <source>
        <dbReference type="Proteomes" id="UP000193648"/>
    </source>
</evidence>
<dbReference type="Proteomes" id="UP000193648">
    <property type="component" value="Unassembled WGS sequence"/>
</dbReference>
<sequence length="284" mass="31422">MYLNQKSIQALENLKNYPPSVDNYQAKKRSAVLVALVANNEGDLEVILTARSSSLRTGAGESAFPGGKQDPEDADLITTAKREAFEEVRLLPSNSQVLTVLSPVLSRHLHVVTPVVAFCPDLRTTDLTTLLRPNPGEVAAIFTEPLEYFLSPRPGDYNWFDMDWISNHRVHRFERCGTHNFILEKLESSGQLPQTATTTSSSNSSSVSNSGEDKQLEKKEIVAQENPTKVGWAVYGLTAGVLIEVAKIAYQRNPDFETFAPGQTLNNESVVAWYNQKYGPQPVL</sequence>
<dbReference type="RefSeq" id="XP_021880162.1">
    <property type="nucleotide sequence ID" value="XM_022027897.1"/>
</dbReference>
<dbReference type="GeneID" id="33569740"/>
<dbReference type="GO" id="GO:0010945">
    <property type="term" value="F:coenzyme A diphosphatase activity"/>
    <property type="evidence" value="ECO:0007669"/>
    <property type="project" value="InterPro"/>
</dbReference>
<dbReference type="AlphaFoldDB" id="A0A1Y2GKZ4"/>
<dbReference type="CDD" id="cd03426">
    <property type="entry name" value="NUDIX_CoAse_Nudt7"/>
    <property type="match status" value="1"/>
</dbReference>
<comment type="caution">
    <text evidence="9">The sequence shown here is derived from an EMBL/GenBank/DDBJ whole genome shotgun (WGS) entry which is preliminary data.</text>
</comment>
<comment type="cofactor">
    <cofactor evidence="1">
        <name>Mn(2+)</name>
        <dbReference type="ChEBI" id="CHEBI:29035"/>
    </cofactor>
</comment>
<name>A0A1Y2GKZ4_9FUNG</name>
<feature type="domain" description="Nudix hydrolase" evidence="8">
    <location>
        <begin position="27"/>
        <end position="167"/>
    </location>
</feature>
<dbReference type="GO" id="GO:0046872">
    <property type="term" value="F:metal ion binding"/>
    <property type="evidence" value="ECO:0007669"/>
    <property type="project" value="UniProtKB-KW"/>
</dbReference>
<dbReference type="SUPFAM" id="SSF55811">
    <property type="entry name" value="Nudix"/>
    <property type="match status" value="1"/>
</dbReference>
<evidence type="ECO:0000256" key="5">
    <source>
        <dbReference type="ARBA" id="ARBA00022842"/>
    </source>
</evidence>
<evidence type="ECO:0000256" key="2">
    <source>
        <dbReference type="ARBA" id="ARBA00001946"/>
    </source>
</evidence>
<reference evidence="9 10" key="1">
    <citation type="submission" date="2016-07" db="EMBL/GenBank/DDBJ databases">
        <title>Pervasive Adenine N6-methylation of Active Genes in Fungi.</title>
        <authorList>
            <consortium name="DOE Joint Genome Institute"/>
            <person name="Mondo S.J."/>
            <person name="Dannebaum R.O."/>
            <person name="Kuo R.C."/>
            <person name="Labutti K."/>
            <person name="Haridas S."/>
            <person name="Kuo A."/>
            <person name="Salamov A."/>
            <person name="Ahrendt S.R."/>
            <person name="Lipzen A."/>
            <person name="Sullivan W."/>
            <person name="Andreopoulos W.B."/>
            <person name="Clum A."/>
            <person name="Lindquist E."/>
            <person name="Daum C."/>
            <person name="Ramamoorthy G.K."/>
            <person name="Gryganskyi A."/>
            <person name="Culley D."/>
            <person name="Magnuson J.K."/>
            <person name="James T.Y."/>
            <person name="O'Malley M.A."/>
            <person name="Stajich J.E."/>
            <person name="Spatafora J.W."/>
            <person name="Visel A."/>
            <person name="Grigoriev I.V."/>
        </authorList>
    </citation>
    <scope>NUCLEOTIDE SEQUENCE [LARGE SCALE GENOMIC DNA]</scope>
    <source>
        <strain evidence="9 10">NRRL 3116</strain>
    </source>
</reference>
<dbReference type="PROSITE" id="PS51462">
    <property type="entry name" value="NUDIX"/>
    <property type="match status" value="1"/>
</dbReference>
<accession>A0A1Y2GKZ4</accession>
<evidence type="ECO:0000256" key="4">
    <source>
        <dbReference type="ARBA" id="ARBA00022801"/>
    </source>
</evidence>
<feature type="compositionally biased region" description="Low complexity" evidence="7">
    <location>
        <begin position="197"/>
        <end position="210"/>
    </location>
</feature>
<feature type="region of interest" description="Disordered" evidence="7">
    <location>
        <begin position="192"/>
        <end position="217"/>
    </location>
</feature>
<dbReference type="InParanoid" id="A0A1Y2GKZ4"/>
<evidence type="ECO:0000256" key="7">
    <source>
        <dbReference type="SAM" id="MobiDB-lite"/>
    </source>
</evidence>
<keyword evidence="6" id="KW-0464">Manganese</keyword>
<keyword evidence="10" id="KW-1185">Reference proteome</keyword>
<protein>
    <submittedName>
        <fullName evidence="9">NUDIX hydrolase domain-like protein</fullName>
    </submittedName>
</protein>
<dbReference type="InterPro" id="IPR015797">
    <property type="entry name" value="NUDIX_hydrolase-like_dom_sf"/>
</dbReference>
<gene>
    <name evidence="9" type="ORF">BCR41DRAFT_387463</name>
</gene>
<dbReference type="InterPro" id="IPR045121">
    <property type="entry name" value="CoAse"/>
</dbReference>
<dbReference type="InterPro" id="IPR000086">
    <property type="entry name" value="NUDIX_hydrolase_dom"/>
</dbReference>
<dbReference type="EMBL" id="MCFF01000025">
    <property type="protein sequence ID" value="ORZ12543.1"/>
    <property type="molecule type" value="Genomic_DNA"/>
</dbReference>
<dbReference type="Pfam" id="PF00293">
    <property type="entry name" value="NUDIX"/>
    <property type="match status" value="1"/>
</dbReference>
<evidence type="ECO:0000256" key="6">
    <source>
        <dbReference type="ARBA" id="ARBA00023211"/>
    </source>
</evidence>
<dbReference type="OrthoDB" id="10260614at2759"/>
<evidence type="ECO:0000259" key="8">
    <source>
        <dbReference type="PROSITE" id="PS51462"/>
    </source>
</evidence>
<keyword evidence="3" id="KW-0479">Metal-binding</keyword>
<dbReference type="PANTHER" id="PTHR12992">
    <property type="entry name" value="NUDIX HYDROLASE"/>
    <property type="match status" value="1"/>
</dbReference>
<evidence type="ECO:0000256" key="1">
    <source>
        <dbReference type="ARBA" id="ARBA00001936"/>
    </source>
</evidence>